<dbReference type="PANTHER" id="PTHR31683:SF18">
    <property type="entry name" value="PECTATE LYASE 21-RELATED"/>
    <property type="match status" value="1"/>
</dbReference>
<reference evidence="6 7" key="1">
    <citation type="submission" date="2019-03" db="EMBL/GenBank/DDBJ databases">
        <title>Flavobacterium AR-3-4 sp. nov. isolated from arctic soil.</title>
        <authorList>
            <person name="Chaudhary D.K."/>
        </authorList>
    </citation>
    <scope>NUCLEOTIDE SEQUENCE [LARGE SCALE GENOMIC DNA]</scope>
    <source>
        <strain evidence="6 7">AR-3-4</strain>
    </source>
</reference>
<proteinExistence type="inferred from homology"/>
<evidence type="ECO:0000259" key="5">
    <source>
        <dbReference type="SMART" id="SM00656"/>
    </source>
</evidence>
<dbReference type="OrthoDB" id="9804661at2"/>
<protein>
    <submittedName>
        <fullName evidence="6">T9SS type A sorting domain-containing protein</fullName>
    </submittedName>
</protein>
<dbReference type="Pfam" id="PF18962">
    <property type="entry name" value="Por_Secre_tail"/>
    <property type="match status" value="1"/>
</dbReference>
<feature type="signal peptide" evidence="4">
    <location>
        <begin position="1"/>
        <end position="23"/>
    </location>
</feature>
<dbReference type="AlphaFoldDB" id="A0A4R5C5X7"/>
<name>A0A4R5C5X7_9FLAO</name>
<dbReference type="SMART" id="SM00656">
    <property type="entry name" value="Amb_all"/>
    <property type="match status" value="1"/>
</dbReference>
<keyword evidence="3" id="KW-0964">Secreted</keyword>
<keyword evidence="2 3" id="KW-0456">Lyase</keyword>
<organism evidence="6 7">
    <name type="scientific">Flavobacterium cellulosilyticum</name>
    <dbReference type="NCBI Taxonomy" id="2541731"/>
    <lineage>
        <taxon>Bacteria</taxon>
        <taxon>Pseudomonadati</taxon>
        <taxon>Bacteroidota</taxon>
        <taxon>Flavobacteriia</taxon>
        <taxon>Flavobacteriales</taxon>
        <taxon>Flavobacteriaceae</taxon>
        <taxon>Flavobacterium</taxon>
    </lineage>
</organism>
<evidence type="ECO:0000313" key="7">
    <source>
        <dbReference type="Proteomes" id="UP000295479"/>
    </source>
</evidence>
<comment type="subcellular location">
    <subcellularLocation>
        <location evidence="3">Secreted</location>
    </subcellularLocation>
</comment>
<keyword evidence="3" id="KW-0624">Polysaccharide degradation</keyword>
<dbReference type="Proteomes" id="UP000295479">
    <property type="component" value="Unassembled WGS sequence"/>
</dbReference>
<dbReference type="NCBIfam" id="TIGR04183">
    <property type="entry name" value="Por_Secre_tail"/>
    <property type="match status" value="1"/>
</dbReference>
<dbReference type="EMBL" id="SMFK01000019">
    <property type="protein sequence ID" value="TDD94079.1"/>
    <property type="molecule type" value="Genomic_DNA"/>
</dbReference>
<evidence type="ECO:0000313" key="6">
    <source>
        <dbReference type="EMBL" id="TDD94079.1"/>
    </source>
</evidence>
<dbReference type="RefSeq" id="WP_132009221.1">
    <property type="nucleotide sequence ID" value="NZ_SMFK01000019.1"/>
</dbReference>
<sequence>MKKIVLLGVFVLFLNSVSGQNYYMENPEGFGAAATGGGTPTSANTVTVDTYAKLKTALTATTTANSVILVSGIIDCSYTSVTLNNKTIIGLPGAKLRNVQITVTSNPPSASDCTTSSANSGILYIKPGSKNVIIRNLIFEGPGAFDVDGRDNLTSEGTDIWVDHCEFQDGMDGNFDNKGACDNTTISWCKFTYLKPAIAGGSGGSNDHRFTDLIGSSSTDFPSSDTGLGRYSITFKNCYWADGCKERMPRARNAELHILNCYYNTNVSGSLAIGLGGGVKNTTCYVENTDFAKIGTVYRSYISTDGGTVGIAFDGCLKGAANVGTVSKPTYNYSVLPVTDVATYVTDINCGAGATLSVTSTGVISTSCPNLSTKNYQRNFGTIYPTSVDSNLNIDLSDSASGDATITLFSASGVKVYSSLKKINPSEKLSINVANLTKGLYLCQLKLGETTTTSKFIKK</sequence>
<evidence type="ECO:0000256" key="4">
    <source>
        <dbReference type="SAM" id="SignalP"/>
    </source>
</evidence>
<evidence type="ECO:0000256" key="1">
    <source>
        <dbReference type="ARBA" id="ARBA00022729"/>
    </source>
</evidence>
<feature type="domain" description="Pectate lyase" evidence="5">
    <location>
        <begin position="41"/>
        <end position="297"/>
    </location>
</feature>
<dbReference type="SUPFAM" id="SSF51126">
    <property type="entry name" value="Pectin lyase-like"/>
    <property type="match status" value="1"/>
</dbReference>
<comment type="similarity">
    <text evidence="3">Belongs to the polysaccharide lyase 1 family.</text>
</comment>
<gene>
    <name evidence="6" type="ORF">E0F76_17455</name>
</gene>
<dbReference type="GO" id="GO:0000272">
    <property type="term" value="P:polysaccharide catabolic process"/>
    <property type="evidence" value="ECO:0007669"/>
    <property type="project" value="UniProtKB-KW"/>
</dbReference>
<feature type="chain" id="PRO_5020671445" evidence="4">
    <location>
        <begin position="24"/>
        <end position="459"/>
    </location>
</feature>
<dbReference type="InterPro" id="IPR011050">
    <property type="entry name" value="Pectin_lyase_fold/virulence"/>
</dbReference>
<keyword evidence="3" id="KW-0119">Carbohydrate metabolism</keyword>
<dbReference type="GO" id="GO:0030570">
    <property type="term" value="F:pectate lyase activity"/>
    <property type="evidence" value="ECO:0007669"/>
    <property type="project" value="InterPro"/>
</dbReference>
<dbReference type="InterPro" id="IPR012334">
    <property type="entry name" value="Pectin_lyas_fold"/>
</dbReference>
<dbReference type="Pfam" id="PF00544">
    <property type="entry name" value="Pectate_lyase_4"/>
    <property type="match status" value="1"/>
</dbReference>
<evidence type="ECO:0000256" key="3">
    <source>
        <dbReference type="RuleBase" id="RU361173"/>
    </source>
</evidence>
<comment type="caution">
    <text evidence="6">The sequence shown here is derived from an EMBL/GenBank/DDBJ whole genome shotgun (WGS) entry which is preliminary data.</text>
</comment>
<dbReference type="Gene3D" id="2.160.20.10">
    <property type="entry name" value="Single-stranded right-handed beta-helix, Pectin lyase-like"/>
    <property type="match status" value="1"/>
</dbReference>
<dbReference type="PANTHER" id="PTHR31683">
    <property type="entry name" value="PECTATE LYASE 18-RELATED"/>
    <property type="match status" value="1"/>
</dbReference>
<accession>A0A4R5C5X7</accession>
<keyword evidence="7" id="KW-1185">Reference proteome</keyword>
<dbReference type="InterPro" id="IPR002022">
    <property type="entry name" value="Pec_lyase"/>
</dbReference>
<dbReference type="InterPro" id="IPR045032">
    <property type="entry name" value="PEL"/>
</dbReference>
<evidence type="ECO:0000256" key="2">
    <source>
        <dbReference type="ARBA" id="ARBA00023239"/>
    </source>
</evidence>
<keyword evidence="1 4" id="KW-0732">Signal</keyword>
<dbReference type="GO" id="GO:0005576">
    <property type="term" value="C:extracellular region"/>
    <property type="evidence" value="ECO:0007669"/>
    <property type="project" value="UniProtKB-SubCell"/>
</dbReference>
<dbReference type="InterPro" id="IPR026444">
    <property type="entry name" value="Secre_tail"/>
</dbReference>